<protein>
    <submittedName>
        <fullName evidence="12">HlyD family secretion protein</fullName>
    </submittedName>
</protein>
<evidence type="ECO:0000256" key="3">
    <source>
        <dbReference type="ARBA" id="ARBA00022448"/>
    </source>
</evidence>
<evidence type="ECO:0000256" key="8">
    <source>
        <dbReference type="ARBA" id="ARBA00023136"/>
    </source>
</evidence>
<dbReference type="Proteomes" id="UP000757435">
    <property type="component" value="Unassembled WGS sequence"/>
</dbReference>
<reference evidence="12" key="2">
    <citation type="journal article" date="2022" name="Microbiol. Resour. Announc.">
        <title>Metagenome Sequencing to Explore Phylogenomics of Terrestrial Cyanobacteria.</title>
        <authorList>
            <person name="Ward R.D."/>
            <person name="Stajich J.E."/>
            <person name="Johansen J.R."/>
            <person name="Huntemann M."/>
            <person name="Clum A."/>
            <person name="Foster B."/>
            <person name="Foster B."/>
            <person name="Roux S."/>
            <person name="Palaniappan K."/>
            <person name="Varghese N."/>
            <person name="Mukherjee S."/>
            <person name="Reddy T.B.K."/>
            <person name="Daum C."/>
            <person name="Copeland A."/>
            <person name="Chen I.A."/>
            <person name="Ivanova N.N."/>
            <person name="Kyrpides N.C."/>
            <person name="Shapiro N."/>
            <person name="Eloe-Fadrosh E.A."/>
            <person name="Pietrasiak N."/>
        </authorList>
    </citation>
    <scope>NUCLEOTIDE SEQUENCE</scope>
    <source>
        <strain evidence="12">UHER 2000/2452</strain>
    </source>
</reference>
<dbReference type="InterPro" id="IPR050739">
    <property type="entry name" value="MFP"/>
</dbReference>
<evidence type="ECO:0000256" key="5">
    <source>
        <dbReference type="ARBA" id="ARBA00022519"/>
    </source>
</evidence>
<evidence type="ECO:0000256" key="4">
    <source>
        <dbReference type="ARBA" id="ARBA00022475"/>
    </source>
</evidence>
<dbReference type="PANTHER" id="PTHR30386">
    <property type="entry name" value="MEMBRANE FUSION SUBUNIT OF EMRAB-TOLC MULTIDRUG EFFLUX PUMP"/>
    <property type="match status" value="1"/>
</dbReference>
<evidence type="ECO:0000313" key="13">
    <source>
        <dbReference type="Proteomes" id="UP000757435"/>
    </source>
</evidence>
<organism evidence="12 13">
    <name type="scientific">Drouetiella hepatica Uher 2000/2452</name>
    <dbReference type="NCBI Taxonomy" id="904376"/>
    <lineage>
        <taxon>Bacteria</taxon>
        <taxon>Bacillati</taxon>
        <taxon>Cyanobacteriota</taxon>
        <taxon>Cyanophyceae</taxon>
        <taxon>Oculatellales</taxon>
        <taxon>Oculatellaceae</taxon>
        <taxon>Drouetiella</taxon>
    </lineage>
</organism>
<feature type="domain" description="AprE-like beta-barrel" evidence="11">
    <location>
        <begin position="367"/>
        <end position="457"/>
    </location>
</feature>
<comment type="caution">
    <text evidence="12">The sequence shown here is derived from an EMBL/GenBank/DDBJ whole genome shotgun (WGS) entry which is preliminary data.</text>
</comment>
<evidence type="ECO:0000256" key="9">
    <source>
        <dbReference type="SAM" id="Coils"/>
    </source>
</evidence>
<keyword evidence="6" id="KW-0812">Transmembrane</keyword>
<comment type="similarity">
    <text evidence="2">Belongs to the membrane fusion protein (MFP) (TC 8.A.1) family.</text>
</comment>
<dbReference type="NCBIfam" id="TIGR01843">
    <property type="entry name" value="type_I_hlyD"/>
    <property type="match status" value="1"/>
</dbReference>
<dbReference type="Pfam" id="PF26002">
    <property type="entry name" value="Beta-barrel_AprE"/>
    <property type="match status" value="1"/>
</dbReference>
<reference evidence="12" key="1">
    <citation type="submission" date="2021-05" db="EMBL/GenBank/DDBJ databases">
        <authorList>
            <person name="Pietrasiak N."/>
            <person name="Ward R."/>
            <person name="Stajich J.E."/>
            <person name="Kurbessoian T."/>
        </authorList>
    </citation>
    <scope>NUCLEOTIDE SEQUENCE</scope>
    <source>
        <strain evidence="12">UHER 2000/2452</strain>
    </source>
</reference>
<dbReference type="PANTHER" id="PTHR30386:SF26">
    <property type="entry name" value="TRANSPORT PROTEIN COMB"/>
    <property type="match status" value="1"/>
</dbReference>
<keyword evidence="3" id="KW-0813">Transport</keyword>
<dbReference type="InterPro" id="IPR010129">
    <property type="entry name" value="T1SS_HlyD"/>
</dbReference>
<evidence type="ECO:0000259" key="11">
    <source>
        <dbReference type="Pfam" id="PF26002"/>
    </source>
</evidence>
<accession>A0A951QGA9</accession>
<dbReference type="Gene3D" id="2.40.50.100">
    <property type="match status" value="1"/>
</dbReference>
<proteinExistence type="inferred from homology"/>
<dbReference type="InterPro" id="IPR058982">
    <property type="entry name" value="Beta-barrel_AprE"/>
</dbReference>
<dbReference type="Gene3D" id="1.10.287.470">
    <property type="entry name" value="Helix hairpin bin"/>
    <property type="match status" value="1"/>
</dbReference>
<keyword evidence="9" id="KW-0175">Coiled coil</keyword>
<keyword evidence="4" id="KW-1003">Cell membrane</keyword>
<evidence type="ECO:0000256" key="1">
    <source>
        <dbReference type="ARBA" id="ARBA00004377"/>
    </source>
</evidence>
<dbReference type="PRINTS" id="PR01490">
    <property type="entry name" value="RTXTOXIND"/>
</dbReference>
<evidence type="ECO:0000256" key="2">
    <source>
        <dbReference type="ARBA" id="ARBA00009477"/>
    </source>
</evidence>
<dbReference type="GO" id="GO:0015031">
    <property type="term" value="P:protein transport"/>
    <property type="evidence" value="ECO:0007669"/>
    <property type="project" value="InterPro"/>
</dbReference>
<dbReference type="EMBL" id="JAHHHD010000064">
    <property type="protein sequence ID" value="MBW4662245.1"/>
    <property type="molecule type" value="Genomic_DNA"/>
</dbReference>
<dbReference type="GO" id="GO:0005886">
    <property type="term" value="C:plasma membrane"/>
    <property type="evidence" value="ECO:0007669"/>
    <property type="project" value="UniProtKB-SubCell"/>
</dbReference>
<keyword evidence="8" id="KW-0472">Membrane</keyword>
<gene>
    <name evidence="12" type="ORF">KME15_26630</name>
</gene>
<dbReference type="SUPFAM" id="SSF111369">
    <property type="entry name" value="HlyD-like secretion proteins"/>
    <property type="match status" value="1"/>
</dbReference>
<evidence type="ECO:0000256" key="7">
    <source>
        <dbReference type="ARBA" id="ARBA00022989"/>
    </source>
</evidence>
<dbReference type="Pfam" id="PF25917">
    <property type="entry name" value="BSH_RND"/>
    <property type="match status" value="1"/>
</dbReference>
<feature type="domain" description="Multidrug resistance protein MdtA-like barrel-sandwich hybrid" evidence="10">
    <location>
        <begin position="76"/>
        <end position="342"/>
    </location>
</feature>
<evidence type="ECO:0000313" key="12">
    <source>
        <dbReference type="EMBL" id="MBW4662245.1"/>
    </source>
</evidence>
<keyword evidence="5" id="KW-0997">Cell inner membrane</keyword>
<dbReference type="InterPro" id="IPR058625">
    <property type="entry name" value="MdtA-like_BSH"/>
</dbReference>
<dbReference type="AlphaFoldDB" id="A0A951QGA9"/>
<keyword evidence="7" id="KW-1133">Transmembrane helix</keyword>
<dbReference type="Gene3D" id="2.40.30.170">
    <property type="match status" value="1"/>
</dbReference>
<name>A0A951QGA9_9CYAN</name>
<evidence type="ECO:0000259" key="10">
    <source>
        <dbReference type="Pfam" id="PF25917"/>
    </source>
</evidence>
<comment type="subcellular location">
    <subcellularLocation>
        <location evidence="1">Cell inner membrane</location>
        <topology evidence="1">Single-pass membrane protein</topology>
    </subcellularLocation>
</comment>
<sequence>MRLKQLLSWQTAIEKVEQDMDMGGLNLPQPAAWTKRLIFVILLGLTAAGTWSVVARVDVVVAAQGKLEPLSQSQAVQSKIGGVVRVVAVREGQRVKQGQLLLQLDKAELQNQLQTLLVQREQFLTEMAVLRQATQGVSASALIQSGANISPELINRVETRSLLVAQISGDPSNLSPEQFQRYNLFQQQVQDRLAINDLQGSSLQAQVASTESQLSQTEFQRDVEQKLVSQLQPLLEQGAISRTEFLQRVVGVNALQSQANQGDLQRSQLQLNQIQTQVQTRQQISADYQNLQSQLAALDAEFDATIKNNQRQLVQVSSQLNQIQLNLKDQDIHAPADGVVFNLGPKLPGMVAQPGQVLLQVVPSENLTARVQVANIDIANIRQGMPVDVRIDAYPFTEFGAVKGTVSQIGNEAVKNEQTAGQAVFPVEVQIDQQFLASRAKPLTLTPGMTLVANIKVRSRAPISYVADELIRAFDGMQSIR</sequence>
<evidence type="ECO:0000256" key="6">
    <source>
        <dbReference type="ARBA" id="ARBA00022692"/>
    </source>
</evidence>
<feature type="coiled-coil region" evidence="9">
    <location>
        <begin position="281"/>
        <end position="326"/>
    </location>
</feature>